<evidence type="ECO:0000256" key="5">
    <source>
        <dbReference type="ARBA" id="ARBA00022801"/>
    </source>
</evidence>
<evidence type="ECO:0000259" key="16">
    <source>
        <dbReference type="PROSITE" id="PS51192"/>
    </source>
</evidence>
<comment type="caution">
    <text evidence="19">The sequence shown here is derived from an EMBL/GenBank/DDBJ whole genome shotgun (WGS) entry which is preliminary data.</text>
</comment>
<dbReference type="PANTHER" id="PTHR47959:SF20">
    <property type="entry name" value="RNA HELICASE"/>
    <property type="match status" value="1"/>
</dbReference>
<evidence type="ECO:0000256" key="11">
    <source>
        <dbReference type="ARBA" id="ARBA00024398"/>
    </source>
</evidence>
<dbReference type="GO" id="GO:0016787">
    <property type="term" value="F:hydrolase activity"/>
    <property type="evidence" value="ECO:0007669"/>
    <property type="project" value="UniProtKB-KW"/>
</dbReference>
<organism evidence="19 20">
    <name type="scientific">Exophiala sideris</name>
    <dbReference type="NCBI Taxonomy" id="1016849"/>
    <lineage>
        <taxon>Eukaryota</taxon>
        <taxon>Fungi</taxon>
        <taxon>Dikarya</taxon>
        <taxon>Ascomycota</taxon>
        <taxon>Pezizomycotina</taxon>
        <taxon>Eurotiomycetes</taxon>
        <taxon>Chaetothyriomycetidae</taxon>
        <taxon>Chaetothyriales</taxon>
        <taxon>Herpotrichiellaceae</taxon>
        <taxon>Exophiala</taxon>
    </lineage>
</organism>
<feature type="region of interest" description="Disordered" evidence="14">
    <location>
        <begin position="1"/>
        <end position="23"/>
    </location>
</feature>
<dbReference type="GO" id="GO:0003724">
    <property type="term" value="F:RNA helicase activity"/>
    <property type="evidence" value="ECO:0007669"/>
    <property type="project" value="UniProtKB-EC"/>
</dbReference>
<dbReference type="InterPro" id="IPR001650">
    <property type="entry name" value="Helicase_C-like"/>
</dbReference>
<dbReference type="InterPro" id="IPR000629">
    <property type="entry name" value="RNA-helicase_DEAD-box_CS"/>
</dbReference>
<feature type="domain" description="Helicase ATP-binding" evidence="16">
    <location>
        <begin position="441"/>
        <end position="613"/>
    </location>
</feature>
<keyword evidence="4" id="KW-0547">Nucleotide-binding</keyword>
<comment type="subcellular location">
    <subcellularLocation>
        <location evidence="1">Nucleus</location>
    </subcellularLocation>
</comment>
<dbReference type="PROSITE" id="PS51194">
    <property type="entry name" value="HELICASE_CTER"/>
    <property type="match status" value="1"/>
</dbReference>
<dbReference type="InterPro" id="IPR050079">
    <property type="entry name" value="DEAD_box_RNA_helicase"/>
</dbReference>
<dbReference type="InterPro" id="IPR014001">
    <property type="entry name" value="Helicase_ATP-bd"/>
</dbReference>
<feature type="short sequence motif" description="Q motif" evidence="13">
    <location>
        <begin position="410"/>
        <end position="438"/>
    </location>
</feature>
<dbReference type="InterPro" id="IPR014014">
    <property type="entry name" value="RNA_helicase_DEAD_Q_motif"/>
</dbReference>
<feature type="transmembrane region" description="Helical" evidence="15">
    <location>
        <begin position="366"/>
        <end position="386"/>
    </location>
</feature>
<dbReference type="Gene3D" id="3.40.50.300">
    <property type="entry name" value="P-loop containing nucleotide triphosphate hydrolases"/>
    <property type="match status" value="2"/>
</dbReference>
<gene>
    <name evidence="19" type="primary">RRP3_1</name>
    <name evidence="19" type="ORF">LTR69_000958</name>
</gene>
<dbReference type="InterPro" id="IPR027417">
    <property type="entry name" value="P-loop_NTPase"/>
</dbReference>
<keyword evidence="3" id="KW-0690">Ribosome biogenesis</keyword>
<dbReference type="PROSITE" id="PS51192">
    <property type="entry name" value="HELICASE_ATP_BIND_1"/>
    <property type="match status" value="1"/>
</dbReference>
<evidence type="ECO:0000256" key="7">
    <source>
        <dbReference type="ARBA" id="ARBA00022840"/>
    </source>
</evidence>
<dbReference type="PROSITE" id="PS51195">
    <property type="entry name" value="Q_MOTIF"/>
    <property type="match status" value="1"/>
</dbReference>
<keyword evidence="20" id="KW-1185">Reference proteome</keyword>
<name>A0ABR0JT39_9EURO</name>
<evidence type="ECO:0000256" key="3">
    <source>
        <dbReference type="ARBA" id="ARBA00022517"/>
    </source>
</evidence>
<feature type="domain" description="DEAD-box RNA helicase Q" evidence="18">
    <location>
        <begin position="410"/>
        <end position="438"/>
    </location>
</feature>
<keyword evidence="8" id="KW-0694">RNA-binding</keyword>
<dbReference type="InterPro" id="IPR011545">
    <property type="entry name" value="DEAD/DEAH_box_helicase_dom"/>
</dbReference>
<dbReference type="Proteomes" id="UP001345691">
    <property type="component" value="Unassembled WGS sequence"/>
</dbReference>
<feature type="region of interest" description="Disordered" evidence="14">
    <location>
        <begin position="146"/>
        <end position="189"/>
    </location>
</feature>
<evidence type="ECO:0000256" key="1">
    <source>
        <dbReference type="ARBA" id="ARBA00004123"/>
    </source>
</evidence>
<evidence type="ECO:0000313" key="20">
    <source>
        <dbReference type="Proteomes" id="UP001345691"/>
    </source>
</evidence>
<dbReference type="SMART" id="SM00487">
    <property type="entry name" value="DEXDc"/>
    <property type="match status" value="1"/>
</dbReference>
<evidence type="ECO:0000256" key="6">
    <source>
        <dbReference type="ARBA" id="ARBA00022806"/>
    </source>
</evidence>
<evidence type="ECO:0000256" key="4">
    <source>
        <dbReference type="ARBA" id="ARBA00022741"/>
    </source>
</evidence>
<evidence type="ECO:0000259" key="18">
    <source>
        <dbReference type="PROSITE" id="PS51195"/>
    </source>
</evidence>
<evidence type="ECO:0000256" key="14">
    <source>
        <dbReference type="SAM" id="MobiDB-lite"/>
    </source>
</evidence>
<feature type="compositionally biased region" description="Basic and acidic residues" evidence="14">
    <location>
        <begin position="164"/>
        <end position="189"/>
    </location>
</feature>
<keyword evidence="15" id="KW-1133">Transmembrane helix</keyword>
<keyword evidence="7" id="KW-0067">ATP-binding</keyword>
<keyword evidence="15" id="KW-0472">Membrane</keyword>
<evidence type="ECO:0000256" key="8">
    <source>
        <dbReference type="ARBA" id="ARBA00022884"/>
    </source>
</evidence>
<evidence type="ECO:0000256" key="2">
    <source>
        <dbReference type="ARBA" id="ARBA00012552"/>
    </source>
</evidence>
<feature type="transmembrane region" description="Helical" evidence="15">
    <location>
        <begin position="336"/>
        <end position="354"/>
    </location>
</feature>
<dbReference type="Pfam" id="PF00271">
    <property type="entry name" value="Helicase_C"/>
    <property type="match status" value="1"/>
</dbReference>
<dbReference type="SUPFAM" id="SSF52540">
    <property type="entry name" value="P-loop containing nucleoside triphosphate hydrolases"/>
    <property type="match status" value="1"/>
</dbReference>
<protein>
    <recommendedName>
        <fullName evidence="11">ATP-dependent rRNA helicase RRP3</fullName>
        <ecNumber evidence="2">3.6.4.13</ecNumber>
    </recommendedName>
    <alternativeName>
        <fullName evidence="10">ATP-dependent rRNA helicase rrp3</fullName>
    </alternativeName>
</protein>
<dbReference type="PANTHER" id="PTHR47959">
    <property type="entry name" value="ATP-DEPENDENT RNA HELICASE RHLE-RELATED"/>
    <property type="match status" value="1"/>
</dbReference>
<dbReference type="EMBL" id="JAVRRF010000001">
    <property type="protein sequence ID" value="KAK5068837.1"/>
    <property type="molecule type" value="Genomic_DNA"/>
</dbReference>
<evidence type="ECO:0000256" key="15">
    <source>
        <dbReference type="SAM" id="Phobius"/>
    </source>
</evidence>
<evidence type="ECO:0000256" key="10">
    <source>
        <dbReference type="ARBA" id="ARBA00024394"/>
    </source>
</evidence>
<reference evidence="19 20" key="1">
    <citation type="submission" date="2023-08" db="EMBL/GenBank/DDBJ databases">
        <title>Black Yeasts Isolated from many extreme environments.</title>
        <authorList>
            <person name="Coleine C."/>
            <person name="Stajich J.E."/>
            <person name="Selbmann L."/>
        </authorList>
    </citation>
    <scope>NUCLEOTIDE SEQUENCE [LARGE SCALE GENOMIC DNA]</scope>
    <source>
        <strain evidence="19 20">CCFEE 6328</strain>
    </source>
</reference>
<dbReference type="PROSITE" id="PS00039">
    <property type="entry name" value="DEAD_ATP_HELICASE"/>
    <property type="match status" value="1"/>
</dbReference>
<sequence length="804" mass="90790">MNTVISKDDSTSNEPTRVPTEASTFATRSLPLRSDQYMPDILDETLTLRSSKPIHLEPPPVVVRPPKIKTDSFSHHALSWLSWNRSEHKDISHCARSTRRVYTLEKTLRLFCMTLTQNIDFKTTETGVDTARVHVRLGWQGTERTWTEDKLPQARKRMKQYAQRSDDPDSTDKDNNDAGSRPEDIERQTADLTQVPTVAHPWLHDYHYIVVGFMGDGSVPRETLRRVMQPEGLFQAIRKAHRTLRNPLRRALSLKEVSGFGIYECDPAKGYHREVELDRETERALSELWRSYICNKLDYEGRWLMWIHEHFNADSNNPEMGGLTLEFKLRWSVVKVCFWGTVPIVLSLVIGFWYMYSDHGDVDDVAIAEAAWVIGTYIVTSSAYMASSSGSPRRTSLLEGGKPARNTPLSTFQDLGIDELLCEACTSLGYRTPTPIQAQAIPPALGGRDLIALAETGSGKTVAYLLPILQHLFDHPQPLHSLILAPTRELALQITKVVEDLVAARSVRCASLIGEVPRISQAMALGKKPHIIVATPGRLLDHLENTKGFSLRQLRYFVIDEADRLLDDLDFGPELSIILKLLSPNRRTYLFSATMSGKVEALQRAALLNPLRVSVLPKMQTVATLLQSFLLIPHQHKDLYLAKLLDELTGRNGIIFTRTIEEAQRLFFMLQRLGLSAVTLHGDLTQTAREKALDKFRSKSRKLLVATDIAARGLDIDSVDVVVNYDLPGDSRTYIHRVGRTARAGKSGRAFSFVTQYDIELLVRIEETLGQKLEEHVVAKVEVMRHSLRVNDAQRVAAQRMKEL</sequence>
<dbReference type="Pfam" id="PF00270">
    <property type="entry name" value="DEAD"/>
    <property type="match status" value="1"/>
</dbReference>
<feature type="domain" description="Helicase C-terminal" evidence="17">
    <location>
        <begin position="640"/>
        <end position="784"/>
    </location>
</feature>
<feature type="compositionally biased region" description="Basic and acidic residues" evidence="14">
    <location>
        <begin position="1"/>
        <end position="10"/>
    </location>
</feature>
<proteinExistence type="predicted"/>
<accession>A0ABR0JT39</accession>
<keyword evidence="5 19" id="KW-0378">Hydrolase</keyword>
<keyword evidence="6" id="KW-0347">Helicase</keyword>
<evidence type="ECO:0000256" key="13">
    <source>
        <dbReference type="PROSITE-ProRule" id="PRU00552"/>
    </source>
</evidence>
<dbReference type="EC" id="3.6.4.13" evidence="2"/>
<comment type="catalytic activity">
    <reaction evidence="12">
        <text>ATP + H2O = ADP + phosphate + H(+)</text>
        <dbReference type="Rhea" id="RHEA:13065"/>
        <dbReference type="ChEBI" id="CHEBI:15377"/>
        <dbReference type="ChEBI" id="CHEBI:15378"/>
        <dbReference type="ChEBI" id="CHEBI:30616"/>
        <dbReference type="ChEBI" id="CHEBI:43474"/>
        <dbReference type="ChEBI" id="CHEBI:456216"/>
        <dbReference type="EC" id="3.6.4.13"/>
    </reaction>
</comment>
<evidence type="ECO:0000313" key="19">
    <source>
        <dbReference type="EMBL" id="KAK5068837.1"/>
    </source>
</evidence>
<keyword evidence="15" id="KW-0812">Transmembrane</keyword>
<evidence type="ECO:0000259" key="17">
    <source>
        <dbReference type="PROSITE" id="PS51194"/>
    </source>
</evidence>
<dbReference type="SMART" id="SM00490">
    <property type="entry name" value="HELICc"/>
    <property type="match status" value="1"/>
</dbReference>
<evidence type="ECO:0000256" key="9">
    <source>
        <dbReference type="ARBA" id="ARBA00023242"/>
    </source>
</evidence>
<keyword evidence="9" id="KW-0539">Nucleus</keyword>
<evidence type="ECO:0000256" key="12">
    <source>
        <dbReference type="ARBA" id="ARBA00047984"/>
    </source>
</evidence>
<dbReference type="CDD" id="cd18787">
    <property type="entry name" value="SF2_C_DEAD"/>
    <property type="match status" value="1"/>
</dbReference>